<feature type="transmembrane region" description="Helical" evidence="8">
    <location>
        <begin position="174"/>
        <end position="202"/>
    </location>
</feature>
<evidence type="ECO:0000313" key="10">
    <source>
        <dbReference type="EMBL" id="NEX62862.1"/>
    </source>
</evidence>
<comment type="subcellular location">
    <subcellularLocation>
        <location evidence="1">Cell membrane</location>
        <topology evidence="1">Multi-pass membrane protein</topology>
    </subcellularLocation>
</comment>
<feature type="transmembrane region" description="Helical" evidence="8">
    <location>
        <begin position="91"/>
        <end position="111"/>
    </location>
</feature>
<dbReference type="GO" id="GO:0016763">
    <property type="term" value="F:pentosyltransferase activity"/>
    <property type="evidence" value="ECO:0007669"/>
    <property type="project" value="TreeGrafter"/>
</dbReference>
<dbReference type="GO" id="GO:0005886">
    <property type="term" value="C:plasma membrane"/>
    <property type="evidence" value="ECO:0007669"/>
    <property type="project" value="UniProtKB-SubCell"/>
</dbReference>
<feature type="transmembrane region" description="Helical" evidence="8">
    <location>
        <begin position="328"/>
        <end position="345"/>
    </location>
</feature>
<keyword evidence="6 8" id="KW-1133">Transmembrane helix</keyword>
<feature type="transmembrane region" description="Helical" evidence="8">
    <location>
        <begin position="397"/>
        <end position="417"/>
    </location>
</feature>
<feature type="transmembrane region" description="Helical" evidence="8">
    <location>
        <begin position="214"/>
        <end position="236"/>
    </location>
</feature>
<keyword evidence="5 8" id="KW-0812">Transmembrane</keyword>
<keyword evidence="7 8" id="KW-0472">Membrane</keyword>
<evidence type="ECO:0000256" key="6">
    <source>
        <dbReference type="ARBA" id="ARBA00022989"/>
    </source>
</evidence>
<dbReference type="RefSeq" id="WP_163965876.1">
    <property type="nucleotide sequence ID" value="NZ_JAAIVB010000055.1"/>
</dbReference>
<dbReference type="PANTHER" id="PTHR33908">
    <property type="entry name" value="MANNOSYLTRANSFERASE YKCB-RELATED"/>
    <property type="match status" value="1"/>
</dbReference>
<dbReference type="EMBL" id="JAAIVB010000055">
    <property type="protein sequence ID" value="NEX62862.1"/>
    <property type="molecule type" value="Genomic_DNA"/>
</dbReference>
<evidence type="ECO:0000256" key="2">
    <source>
        <dbReference type="ARBA" id="ARBA00022475"/>
    </source>
</evidence>
<gene>
    <name evidence="10" type="ORF">G3574_17405</name>
</gene>
<keyword evidence="4 10" id="KW-0808">Transferase</keyword>
<evidence type="ECO:0000313" key="11">
    <source>
        <dbReference type="Proteomes" id="UP000482155"/>
    </source>
</evidence>
<dbReference type="GO" id="GO:0010041">
    <property type="term" value="P:response to iron(III) ion"/>
    <property type="evidence" value="ECO:0007669"/>
    <property type="project" value="TreeGrafter"/>
</dbReference>
<name>A0A6B3SWS0_9BURK</name>
<keyword evidence="11" id="KW-1185">Reference proteome</keyword>
<dbReference type="AlphaFoldDB" id="A0A6B3SWS0"/>
<dbReference type="Pfam" id="PF13231">
    <property type="entry name" value="PMT_2"/>
    <property type="match status" value="1"/>
</dbReference>
<feature type="domain" description="Glycosyltransferase RgtA/B/C/D-like" evidence="9">
    <location>
        <begin position="71"/>
        <end position="216"/>
    </location>
</feature>
<evidence type="ECO:0000256" key="7">
    <source>
        <dbReference type="ARBA" id="ARBA00023136"/>
    </source>
</evidence>
<evidence type="ECO:0000259" key="9">
    <source>
        <dbReference type="Pfam" id="PF13231"/>
    </source>
</evidence>
<dbReference type="GO" id="GO:0009103">
    <property type="term" value="P:lipopolysaccharide biosynthetic process"/>
    <property type="evidence" value="ECO:0007669"/>
    <property type="project" value="UniProtKB-ARBA"/>
</dbReference>
<organism evidence="10 11">
    <name type="scientific">Noviherbaspirillum galbum</name>
    <dbReference type="NCBI Taxonomy" id="2709383"/>
    <lineage>
        <taxon>Bacteria</taxon>
        <taxon>Pseudomonadati</taxon>
        <taxon>Pseudomonadota</taxon>
        <taxon>Betaproteobacteria</taxon>
        <taxon>Burkholderiales</taxon>
        <taxon>Oxalobacteraceae</taxon>
        <taxon>Noviherbaspirillum</taxon>
    </lineage>
</organism>
<protein>
    <submittedName>
        <fullName evidence="10">Glycosyltransferase family 39 protein</fullName>
    </submittedName>
</protein>
<feature type="transmembrane region" description="Helical" evidence="8">
    <location>
        <begin position="424"/>
        <end position="442"/>
    </location>
</feature>
<feature type="transmembrane region" description="Helical" evidence="8">
    <location>
        <begin position="271"/>
        <end position="293"/>
    </location>
</feature>
<dbReference type="InterPro" id="IPR038731">
    <property type="entry name" value="RgtA/B/C-like"/>
</dbReference>
<keyword evidence="3" id="KW-0328">Glycosyltransferase</keyword>
<comment type="caution">
    <text evidence="10">The sequence shown here is derived from an EMBL/GenBank/DDBJ whole genome shotgun (WGS) entry which is preliminary data.</text>
</comment>
<proteinExistence type="predicted"/>
<evidence type="ECO:0000256" key="4">
    <source>
        <dbReference type="ARBA" id="ARBA00022679"/>
    </source>
</evidence>
<evidence type="ECO:0000256" key="8">
    <source>
        <dbReference type="SAM" id="Phobius"/>
    </source>
</evidence>
<evidence type="ECO:0000256" key="3">
    <source>
        <dbReference type="ARBA" id="ARBA00022676"/>
    </source>
</evidence>
<dbReference type="InterPro" id="IPR050297">
    <property type="entry name" value="LipidA_mod_glycosyltrf_83"/>
</dbReference>
<evidence type="ECO:0000256" key="5">
    <source>
        <dbReference type="ARBA" id="ARBA00022692"/>
    </source>
</evidence>
<sequence length="561" mass="61922">MTNRPQAANLLIPLWLVWLVAVAAALGGLGGFDILDNNEGLYAEIPREMLASGDWRQWVIPHLDGLPYMEKPPLLYWLTAICFSVFGQAEWVARLVPAASALSCVGMLLAFGRAAGHEQAGRLAALMFISGLGVMAMSHVLMFDMLLTAMLTASLMLAWKALHHGRAASLRLAYVFLALAVLAKGLVALVLFGLVVVAWQAGTSKSPLAFLRGLLMWFEPGALLAFLAVAAPWHVVASKTEPVFAWFYFVNEHVLRFLGQREPHDYYSGAWWYYLPRMAIYLFPWSFLILGMMRERTPGNAAGAGLNRFLFLAWLMPLLFFSVSSAKANYYLVAVMPFAAMHLAVKLEEKGWLARRGAMLPGLVMAGLALILMAVLMKRGLSDDRSLSIMGMHQLHFALLFFLVMAVLAVGAAIVAWRSPRVGILAYLAVSMWCGVSLIAALDAMGPYISTRQVAAFIQETLPQRQVFLYRNFEELSSLPFYLKQPLPVVDPRSNDLFWGDRLRPGNAITLSADRFAQQAARDPGGVAVVVMQRQLADFEAALGSGFAKRQRVGETLVFFN</sequence>
<feature type="transmembrane region" description="Helical" evidence="8">
    <location>
        <begin position="357"/>
        <end position="377"/>
    </location>
</feature>
<dbReference type="PANTHER" id="PTHR33908:SF3">
    <property type="entry name" value="UNDECAPRENYL PHOSPHATE-ALPHA-4-AMINO-4-DEOXY-L-ARABINOSE ARABINOSYL TRANSFERASE"/>
    <property type="match status" value="1"/>
</dbReference>
<feature type="transmembrane region" description="Helical" evidence="8">
    <location>
        <begin position="305"/>
        <end position="322"/>
    </location>
</feature>
<accession>A0A6B3SWS0</accession>
<feature type="transmembrane region" description="Helical" evidence="8">
    <location>
        <begin position="12"/>
        <end position="32"/>
    </location>
</feature>
<evidence type="ECO:0000256" key="1">
    <source>
        <dbReference type="ARBA" id="ARBA00004651"/>
    </source>
</evidence>
<feature type="transmembrane region" description="Helical" evidence="8">
    <location>
        <begin position="123"/>
        <end position="140"/>
    </location>
</feature>
<keyword evidence="2" id="KW-1003">Cell membrane</keyword>
<dbReference type="Proteomes" id="UP000482155">
    <property type="component" value="Unassembled WGS sequence"/>
</dbReference>
<reference evidence="10 11" key="1">
    <citation type="submission" date="2020-02" db="EMBL/GenBank/DDBJ databases">
        <authorList>
            <person name="Kim M.K."/>
        </authorList>
    </citation>
    <scope>NUCLEOTIDE SEQUENCE [LARGE SCALE GENOMIC DNA]</scope>
    <source>
        <strain evidence="10 11">17J57-3</strain>
    </source>
</reference>